<gene>
    <name evidence="1" type="ORF">POM88_050421</name>
</gene>
<dbReference type="AlphaFoldDB" id="A0AAD8M0D4"/>
<protein>
    <submittedName>
        <fullName evidence="1">Uncharacterized protein</fullName>
    </submittedName>
</protein>
<evidence type="ECO:0000313" key="1">
    <source>
        <dbReference type="EMBL" id="KAK1357165.1"/>
    </source>
</evidence>
<proteinExistence type="predicted"/>
<name>A0AAD8M0D4_9APIA</name>
<reference evidence="1" key="1">
    <citation type="submission" date="2023-02" db="EMBL/GenBank/DDBJ databases">
        <title>Genome of toxic invasive species Heracleum sosnowskyi carries increased number of genes despite the absence of recent whole-genome duplications.</title>
        <authorList>
            <person name="Schelkunov M."/>
            <person name="Shtratnikova V."/>
            <person name="Makarenko M."/>
            <person name="Klepikova A."/>
            <person name="Omelchenko D."/>
            <person name="Novikova G."/>
            <person name="Obukhova E."/>
            <person name="Bogdanov V."/>
            <person name="Penin A."/>
            <person name="Logacheva M."/>
        </authorList>
    </citation>
    <scope>NUCLEOTIDE SEQUENCE</scope>
    <source>
        <strain evidence="1">Hsosn_3</strain>
        <tissue evidence="1">Leaf</tissue>
    </source>
</reference>
<organism evidence="1 2">
    <name type="scientific">Heracleum sosnowskyi</name>
    <dbReference type="NCBI Taxonomy" id="360622"/>
    <lineage>
        <taxon>Eukaryota</taxon>
        <taxon>Viridiplantae</taxon>
        <taxon>Streptophyta</taxon>
        <taxon>Embryophyta</taxon>
        <taxon>Tracheophyta</taxon>
        <taxon>Spermatophyta</taxon>
        <taxon>Magnoliopsida</taxon>
        <taxon>eudicotyledons</taxon>
        <taxon>Gunneridae</taxon>
        <taxon>Pentapetalae</taxon>
        <taxon>asterids</taxon>
        <taxon>campanulids</taxon>
        <taxon>Apiales</taxon>
        <taxon>Apiaceae</taxon>
        <taxon>Apioideae</taxon>
        <taxon>apioid superclade</taxon>
        <taxon>Tordylieae</taxon>
        <taxon>Tordyliinae</taxon>
        <taxon>Heracleum</taxon>
    </lineage>
</organism>
<dbReference type="Proteomes" id="UP001237642">
    <property type="component" value="Unassembled WGS sequence"/>
</dbReference>
<keyword evidence="2" id="KW-1185">Reference proteome</keyword>
<comment type="caution">
    <text evidence="1">The sequence shown here is derived from an EMBL/GenBank/DDBJ whole genome shotgun (WGS) entry which is preliminary data.</text>
</comment>
<accession>A0AAD8M0D4</accession>
<sequence length="186" mass="21211">MFSDLCSLPIIQDPNKSDLDEYVVKEMPKKNDPRSQDSSVYENPDLFKATHCDNDLSERVVYSSISHRSHEDRFKESWICTSMLGSFTRSKQGGYFAQDASLNYKITEAKMWSGTNGFSSIKAVNGELEDTDDLTRGPLRHCKNIPLSSSAKKEHVGLSLNRYQFISEDSQMEYSNHEVLCHQVIQ</sequence>
<reference evidence="1" key="2">
    <citation type="submission" date="2023-05" db="EMBL/GenBank/DDBJ databases">
        <authorList>
            <person name="Schelkunov M.I."/>
        </authorList>
    </citation>
    <scope>NUCLEOTIDE SEQUENCE</scope>
    <source>
        <strain evidence="1">Hsosn_3</strain>
        <tissue evidence="1">Leaf</tissue>
    </source>
</reference>
<evidence type="ECO:0000313" key="2">
    <source>
        <dbReference type="Proteomes" id="UP001237642"/>
    </source>
</evidence>
<dbReference type="EMBL" id="JAUIZM010000011">
    <property type="protein sequence ID" value="KAK1357165.1"/>
    <property type="molecule type" value="Genomic_DNA"/>
</dbReference>